<dbReference type="PANTHER" id="PTHR23501">
    <property type="entry name" value="MAJOR FACILITATOR SUPERFAMILY"/>
    <property type="match status" value="1"/>
</dbReference>
<keyword evidence="9" id="KW-1185">Reference proteome</keyword>
<keyword evidence="2" id="KW-0813">Transport</keyword>
<dbReference type="InterPro" id="IPR020846">
    <property type="entry name" value="MFS_dom"/>
</dbReference>
<feature type="transmembrane region" description="Helical" evidence="6">
    <location>
        <begin position="206"/>
        <end position="224"/>
    </location>
</feature>
<feature type="transmembrane region" description="Helical" evidence="6">
    <location>
        <begin position="449"/>
        <end position="472"/>
    </location>
</feature>
<protein>
    <recommendedName>
        <fullName evidence="7">Major facilitator superfamily (MFS) profile domain-containing protein</fullName>
    </recommendedName>
</protein>
<feature type="transmembrane region" description="Helical" evidence="6">
    <location>
        <begin position="390"/>
        <end position="409"/>
    </location>
</feature>
<feature type="transmembrane region" description="Helical" evidence="6">
    <location>
        <begin position="249"/>
        <end position="268"/>
    </location>
</feature>
<feature type="transmembrane region" description="Helical" evidence="6">
    <location>
        <begin position="88"/>
        <end position="108"/>
    </location>
</feature>
<dbReference type="InterPro" id="IPR010573">
    <property type="entry name" value="MFS_Str1/Tri12-like"/>
</dbReference>
<comment type="caution">
    <text evidence="8">The sequence shown here is derived from an EMBL/GenBank/DDBJ whole genome shotgun (WGS) entry which is preliminary data.</text>
</comment>
<reference evidence="8" key="1">
    <citation type="submission" date="2023-04" db="EMBL/GenBank/DDBJ databases">
        <title>Black Yeasts Isolated from many extreme environments.</title>
        <authorList>
            <person name="Coleine C."/>
            <person name="Stajich J.E."/>
            <person name="Selbmann L."/>
        </authorList>
    </citation>
    <scope>NUCLEOTIDE SEQUENCE</scope>
    <source>
        <strain evidence="8">CCFEE 5312</strain>
    </source>
</reference>
<comment type="subcellular location">
    <subcellularLocation>
        <location evidence="1">Membrane</location>
        <topology evidence="1">Multi-pass membrane protein</topology>
    </subcellularLocation>
</comment>
<evidence type="ECO:0000256" key="6">
    <source>
        <dbReference type="SAM" id="Phobius"/>
    </source>
</evidence>
<dbReference type="EMBL" id="JAWDJX010000016">
    <property type="protein sequence ID" value="KAK3053496.1"/>
    <property type="molecule type" value="Genomic_DNA"/>
</dbReference>
<dbReference type="GO" id="GO:0005886">
    <property type="term" value="C:plasma membrane"/>
    <property type="evidence" value="ECO:0007669"/>
    <property type="project" value="TreeGrafter"/>
</dbReference>
<dbReference type="SUPFAM" id="SSF103473">
    <property type="entry name" value="MFS general substrate transporter"/>
    <property type="match status" value="1"/>
</dbReference>
<evidence type="ECO:0000259" key="7">
    <source>
        <dbReference type="PROSITE" id="PS50850"/>
    </source>
</evidence>
<feature type="transmembrane region" description="Helical" evidence="6">
    <location>
        <begin position="280"/>
        <end position="299"/>
    </location>
</feature>
<evidence type="ECO:0000256" key="3">
    <source>
        <dbReference type="ARBA" id="ARBA00022692"/>
    </source>
</evidence>
<sequence>MSLAPIDMEKNVEEIVRLEKIDPDTSAQDDIRPSTTHKEVFPGITKDVVWAFLAICTQLSAYEMALLIPASAISYIDAELGPSPNSGWINVTWSLGAAVLVSISGRLSNIFGRRYFMLCGAVIAFIGTIVGATGQSIPQMIFSGVLLGVGSGFQEMGFACIMEFIPHKYRTTALGLYGTFALPCILTPLMTYAFIAHTSIGWRGAYWLMCAWHAFGILCMYFFYHPPTFGTLHRAESISKWKVLMELDYVGLFLFTAGATLFLVGLNFGGRQYSWASAEVIAPIVVGFSCLVGLFVWVFNNKTLKYPLLPPKLFRQWRGYNVLIIVSFCIGMLYYSMQVLWPRQSSLVYASAEEPIMRGLYANLTILGTWLSLISVWVICARIGHEKWQVLGFICVQTIFIGCLSTLEASQKGKAIALVFLMSCFINQPLYLIFSMVSLNITDQKDMGVAIGALSTFRLLGGAVATAIYSSVVTNQFADRLPGQLQSQLAGTGFNVRDLAALAQAAVVGTEAVYAEVPGITERIIAASQLAVRLAYVEAFKVVYYTALGFAVLAIFSALLVPDTDPAKKTMQRAVILENESGGARDPKALESQENV</sequence>
<dbReference type="GO" id="GO:0022857">
    <property type="term" value="F:transmembrane transporter activity"/>
    <property type="evidence" value="ECO:0007669"/>
    <property type="project" value="InterPro"/>
</dbReference>
<dbReference type="Pfam" id="PF06609">
    <property type="entry name" value="TRI12"/>
    <property type="match status" value="1"/>
</dbReference>
<dbReference type="InterPro" id="IPR036259">
    <property type="entry name" value="MFS_trans_sf"/>
</dbReference>
<dbReference type="Gene3D" id="1.20.1250.20">
    <property type="entry name" value="MFS general substrate transporter like domains"/>
    <property type="match status" value="2"/>
</dbReference>
<keyword evidence="4 6" id="KW-1133">Transmembrane helix</keyword>
<feature type="transmembrane region" description="Helical" evidence="6">
    <location>
        <begin position="415"/>
        <end position="437"/>
    </location>
</feature>
<keyword evidence="5 6" id="KW-0472">Membrane</keyword>
<evidence type="ECO:0000256" key="2">
    <source>
        <dbReference type="ARBA" id="ARBA00022448"/>
    </source>
</evidence>
<feature type="transmembrane region" description="Helical" evidence="6">
    <location>
        <begin position="140"/>
        <end position="162"/>
    </location>
</feature>
<organism evidence="8 9">
    <name type="scientific">Extremus antarcticus</name>
    <dbReference type="NCBI Taxonomy" id="702011"/>
    <lineage>
        <taxon>Eukaryota</taxon>
        <taxon>Fungi</taxon>
        <taxon>Dikarya</taxon>
        <taxon>Ascomycota</taxon>
        <taxon>Pezizomycotina</taxon>
        <taxon>Dothideomycetes</taxon>
        <taxon>Dothideomycetidae</taxon>
        <taxon>Mycosphaerellales</taxon>
        <taxon>Extremaceae</taxon>
        <taxon>Extremus</taxon>
    </lineage>
</organism>
<dbReference type="PROSITE" id="PS50850">
    <property type="entry name" value="MFS"/>
    <property type="match status" value="1"/>
</dbReference>
<proteinExistence type="predicted"/>
<name>A0AAJ0DMZ9_9PEZI</name>
<evidence type="ECO:0000256" key="5">
    <source>
        <dbReference type="ARBA" id="ARBA00023136"/>
    </source>
</evidence>
<gene>
    <name evidence="8" type="ORF">LTR09_005665</name>
</gene>
<dbReference type="AlphaFoldDB" id="A0AAJ0DMZ9"/>
<dbReference type="PANTHER" id="PTHR23501:SF109">
    <property type="entry name" value="MAJOR FACILITATOR SUPERFAMILY (MFS) PROFILE DOMAIN-CONTAINING PROTEIN-RELATED"/>
    <property type="match status" value="1"/>
</dbReference>
<evidence type="ECO:0000313" key="8">
    <source>
        <dbReference type="EMBL" id="KAK3053496.1"/>
    </source>
</evidence>
<feature type="domain" description="Major facilitator superfamily (MFS) profile" evidence="7">
    <location>
        <begin position="49"/>
        <end position="565"/>
    </location>
</feature>
<feature type="transmembrane region" description="Helical" evidence="6">
    <location>
        <begin position="361"/>
        <end position="383"/>
    </location>
</feature>
<evidence type="ECO:0000313" key="9">
    <source>
        <dbReference type="Proteomes" id="UP001271007"/>
    </source>
</evidence>
<keyword evidence="3 6" id="KW-0812">Transmembrane</keyword>
<feature type="transmembrane region" description="Helical" evidence="6">
    <location>
        <begin position="320"/>
        <end position="341"/>
    </location>
</feature>
<accession>A0AAJ0DMZ9</accession>
<dbReference type="Proteomes" id="UP001271007">
    <property type="component" value="Unassembled WGS sequence"/>
</dbReference>
<evidence type="ECO:0000256" key="4">
    <source>
        <dbReference type="ARBA" id="ARBA00022989"/>
    </source>
</evidence>
<feature type="transmembrane region" description="Helical" evidence="6">
    <location>
        <begin position="115"/>
        <end position="134"/>
    </location>
</feature>
<feature type="transmembrane region" description="Helical" evidence="6">
    <location>
        <begin position="174"/>
        <end position="194"/>
    </location>
</feature>
<evidence type="ECO:0000256" key="1">
    <source>
        <dbReference type="ARBA" id="ARBA00004141"/>
    </source>
</evidence>
<feature type="transmembrane region" description="Helical" evidence="6">
    <location>
        <begin position="542"/>
        <end position="561"/>
    </location>
</feature>
<feature type="transmembrane region" description="Helical" evidence="6">
    <location>
        <begin position="48"/>
        <end position="76"/>
    </location>
</feature>